<dbReference type="Proteomes" id="UP000436088">
    <property type="component" value="Unassembled WGS sequence"/>
</dbReference>
<comment type="caution">
    <text evidence="2">The sequence shown here is derived from an EMBL/GenBank/DDBJ whole genome shotgun (WGS) entry which is preliminary data.</text>
</comment>
<sequence>MTSSDVIDDDEIHHQNQLPPLSKPRSNNKSAVSSAVHPSTTSVHELLECPVCTNSMYPPIHQVSL</sequence>
<accession>A0A6A3CDM5</accession>
<evidence type="ECO:0000256" key="1">
    <source>
        <dbReference type="SAM" id="MobiDB-lite"/>
    </source>
</evidence>
<feature type="compositionally biased region" description="Polar residues" evidence="1">
    <location>
        <begin position="15"/>
        <end position="42"/>
    </location>
</feature>
<gene>
    <name evidence="2" type="ORF">F3Y22_tig00006128pilonHSYRG00008</name>
</gene>
<organism evidence="2 3">
    <name type="scientific">Hibiscus syriacus</name>
    <name type="common">Rose of Sharon</name>
    <dbReference type="NCBI Taxonomy" id="106335"/>
    <lineage>
        <taxon>Eukaryota</taxon>
        <taxon>Viridiplantae</taxon>
        <taxon>Streptophyta</taxon>
        <taxon>Embryophyta</taxon>
        <taxon>Tracheophyta</taxon>
        <taxon>Spermatophyta</taxon>
        <taxon>Magnoliopsida</taxon>
        <taxon>eudicotyledons</taxon>
        <taxon>Gunneridae</taxon>
        <taxon>Pentapetalae</taxon>
        <taxon>rosids</taxon>
        <taxon>malvids</taxon>
        <taxon>Malvales</taxon>
        <taxon>Malvaceae</taxon>
        <taxon>Malvoideae</taxon>
        <taxon>Hibiscus</taxon>
    </lineage>
</organism>
<dbReference type="EMBL" id="VEPZ02000330">
    <property type="protein sequence ID" value="KAE8726817.1"/>
    <property type="molecule type" value="Genomic_DNA"/>
</dbReference>
<keyword evidence="3" id="KW-1185">Reference proteome</keyword>
<feature type="region of interest" description="Disordered" evidence="1">
    <location>
        <begin position="1"/>
        <end position="42"/>
    </location>
</feature>
<proteinExistence type="predicted"/>
<name>A0A6A3CDM5_HIBSY</name>
<protein>
    <submittedName>
        <fullName evidence="2">Uncharacterized protein</fullName>
    </submittedName>
</protein>
<evidence type="ECO:0000313" key="2">
    <source>
        <dbReference type="EMBL" id="KAE8726817.1"/>
    </source>
</evidence>
<dbReference type="AlphaFoldDB" id="A0A6A3CDM5"/>
<feature type="compositionally biased region" description="Acidic residues" evidence="1">
    <location>
        <begin position="1"/>
        <end position="10"/>
    </location>
</feature>
<evidence type="ECO:0000313" key="3">
    <source>
        <dbReference type="Proteomes" id="UP000436088"/>
    </source>
</evidence>
<reference evidence="2" key="1">
    <citation type="submission" date="2019-09" db="EMBL/GenBank/DDBJ databases">
        <title>Draft genome information of white flower Hibiscus syriacus.</title>
        <authorList>
            <person name="Kim Y.-M."/>
        </authorList>
    </citation>
    <scope>NUCLEOTIDE SEQUENCE [LARGE SCALE GENOMIC DNA]</scope>
    <source>
        <strain evidence="2">YM2019G1</strain>
    </source>
</reference>